<feature type="compositionally biased region" description="Basic and acidic residues" evidence="1">
    <location>
        <begin position="1"/>
        <end position="39"/>
    </location>
</feature>
<feature type="compositionally biased region" description="Low complexity" evidence="1">
    <location>
        <begin position="109"/>
        <end position="127"/>
    </location>
</feature>
<proteinExistence type="predicted"/>
<protein>
    <submittedName>
        <fullName evidence="2">FAD/FMN-containing dehydrogenases</fullName>
    </submittedName>
</protein>
<evidence type="ECO:0000256" key="1">
    <source>
        <dbReference type="SAM" id="MobiDB-lite"/>
    </source>
</evidence>
<reference evidence="2" key="1">
    <citation type="submission" date="2020-02" db="EMBL/GenBank/DDBJ databases">
        <authorList>
            <person name="Meier V. D."/>
        </authorList>
    </citation>
    <scope>NUCLEOTIDE SEQUENCE</scope>
    <source>
        <strain evidence="2">AVDCRST_MAG17</strain>
    </source>
</reference>
<gene>
    <name evidence="2" type="ORF">AVDCRST_MAG17-1782</name>
</gene>
<feature type="compositionally biased region" description="Basic and acidic residues" evidence="1">
    <location>
        <begin position="85"/>
        <end position="98"/>
    </location>
</feature>
<name>A0A6J4SX92_9ACTN</name>
<feature type="region of interest" description="Disordered" evidence="1">
    <location>
        <begin position="207"/>
        <end position="253"/>
    </location>
</feature>
<feature type="non-terminal residue" evidence="2">
    <location>
        <position position="1"/>
    </location>
</feature>
<feature type="compositionally biased region" description="Basic residues" evidence="1">
    <location>
        <begin position="48"/>
        <end position="84"/>
    </location>
</feature>
<feature type="non-terminal residue" evidence="2">
    <location>
        <position position="457"/>
    </location>
</feature>
<feature type="region of interest" description="Disordered" evidence="1">
    <location>
        <begin position="304"/>
        <end position="333"/>
    </location>
</feature>
<dbReference type="AlphaFoldDB" id="A0A6J4SX92"/>
<evidence type="ECO:0000313" key="2">
    <source>
        <dbReference type="EMBL" id="CAA9507695.1"/>
    </source>
</evidence>
<sequence length="457" mass="51524">EHERANSLRGEEGRDPRPARGDAGGRSDPTRQVDLEPVPRARAVIRAAPRRHRARHRVLDRRGRGHRTGRRHDHLRGPRRRHARPRVDAARRAAAQDHHPRRRRHRAGNRGLLLSQRHAARVGAGARAADRRRADRRRSPRQRASRPLLRLPQLLWDARLRAAPGDRARGRQAVREAATRSLRRARRLLHGDGRGLRGACVRRRAGGVRGRRGVRRARDVPDPRHLRRRGSPDERLHRHGHLLPLPSAPADRPPQRARLPVALGHGLVLVLAGVRRAEPARAAAGAQAAPALEHLLEARRPREALRRVQPGPAPARTPRAGARRPGHRGSDRPRRRVLRLLRTRDRDLAVLGLPAARARPGRPLGPLRPRPGHDVRQLRLLVDRLAGRGRTRRHAQPPHRAGRGRARRAQVALLGLVLRARGVLAALQRRGVRGAEAHLRRRRSPARPLQEVCRAWL</sequence>
<feature type="compositionally biased region" description="Basic residues" evidence="1">
    <location>
        <begin position="99"/>
        <end position="108"/>
    </location>
</feature>
<feature type="compositionally biased region" description="Basic and acidic residues" evidence="1">
    <location>
        <begin position="216"/>
        <end position="236"/>
    </location>
</feature>
<accession>A0A6J4SX92</accession>
<feature type="region of interest" description="Disordered" evidence="1">
    <location>
        <begin position="1"/>
        <end position="146"/>
    </location>
</feature>
<feature type="compositionally biased region" description="Basic residues" evidence="1">
    <location>
        <begin position="134"/>
        <end position="144"/>
    </location>
</feature>
<feature type="compositionally biased region" description="Basic residues" evidence="1">
    <location>
        <begin position="321"/>
        <end position="333"/>
    </location>
</feature>
<organism evidence="2">
    <name type="scientific">uncultured Solirubrobacterales bacterium</name>
    <dbReference type="NCBI Taxonomy" id="768556"/>
    <lineage>
        <taxon>Bacteria</taxon>
        <taxon>Bacillati</taxon>
        <taxon>Actinomycetota</taxon>
        <taxon>Thermoleophilia</taxon>
        <taxon>Solirubrobacterales</taxon>
        <taxon>environmental samples</taxon>
    </lineage>
</organism>
<dbReference type="EMBL" id="CADCVV010000135">
    <property type="protein sequence ID" value="CAA9507695.1"/>
    <property type="molecule type" value="Genomic_DNA"/>
</dbReference>